<reference evidence="2 3" key="1">
    <citation type="submission" date="2016-07" db="EMBL/GenBank/DDBJ databases">
        <title>Multiple horizontal gene transfer events from other fungi enriched the ability of initially mycotrophic Trichoderma (Ascomycota) to feed on dead plant biomass.</title>
        <authorList>
            <consortium name="DOE Joint Genome Institute"/>
            <person name="Aerts A."/>
            <person name="Atanasova L."/>
            <person name="Chenthamara K."/>
            <person name="Zhang J."/>
            <person name="Grujic M."/>
            <person name="Henrissat B."/>
            <person name="Kuo A."/>
            <person name="Salamov A."/>
            <person name="Lipzen A."/>
            <person name="Labutti K."/>
            <person name="Barry K."/>
            <person name="Miao Y."/>
            <person name="Rahimi M.J."/>
            <person name="Shen Q."/>
            <person name="Grigoriev I.V."/>
            <person name="Kubicek C.P."/>
            <person name="Druzhinina I.S."/>
        </authorList>
    </citation>
    <scope>NUCLEOTIDE SEQUENCE [LARGE SCALE GENOMIC DNA]</scope>
    <source>
        <strain evidence="2 3">ATCC 18648</strain>
    </source>
</reference>
<dbReference type="EMBL" id="KZ679134">
    <property type="protein sequence ID" value="PTB75419.1"/>
    <property type="molecule type" value="Genomic_DNA"/>
</dbReference>
<organism evidence="2 3">
    <name type="scientific">Trichoderma longibrachiatum ATCC 18648</name>
    <dbReference type="NCBI Taxonomy" id="983965"/>
    <lineage>
        <taxon>Eukaryota</taxon>
        <taxon>Fungi</taxon>
        <taxon>Dikarya</taxon>
        <taxon>Ascomycota</taxon>
        <taxon>Pezizomycotina</taxon>
        <taxon>Sordariomycetes</taxon>
        <taxon>Hypocreomycetidae</taxon>
        <taxon>Hypocreales</taxon>
        <taxon>Hypocreaceae</taxon>
        <taxon>Trichoderma</taxon>
    </lineage>
</organism>
<evidence type="ECO:0000313" key="2">
    <source>
        <dbReference type="EMBL" id="PTB75419.1"/>
    </source>
</evidence>
<proteinExistence type="predicted"/>
<gene>
    <name evidence="2" type="ORF">M440DRAFT_1402939</name>
</gene>
<dbReference type="AlphaFoldDB" id="A0A2T4C1I3"/>
<feature type="region of interest" description="Disordered" evidence="1">
    <location>
        <begin position="319"/>
        <end position="359"/>
    </location>
</feature>
<keyword evidence="3" id="KW-1185">Reference proteome</keyword>
<sequence length="359" mass="40587">MESNQEPAQPPLHQRIASQQVDAQKGSPLFSRLPPEIRSRIFAFAVAEYEDVNNPYPIDDMWKPPRSAPRKICLQLLLACRAVYLEAWFLPFQTIEQSIRITGGHVFAILTAFEFPLLWARTIQNLNKLLARLKQPGRAKVDIGSLRVYATVEAVEVGLLLQVLKMPGLHPQRLILSIGHDEWPGWEWELPLCFEAGWVKQISNVISSSTQEFNIELEAVEQQKNQINVIGKHIAKHWFFRRSDGNVLYADASGKCFQVSHRVGPSSWTNIRWAVDVDGVEKIKYYTLTVSFESECSVKAKGGMVSEATKKNAANPLYEHPPVRVEDIPDPDFWDQTPTVSSEEELNLTGPQVLPLPPS</sequence>
<dbReference type="OrthoDB" id="288942at2759"/>
<evidence type="ECO:0000313" key="3">
    <source>
        <dbReference type="Proteomes" id="UP000240760"/>
    </source>
</evidence>
<accession>A0A2T4C1I3</accession>
<dbReference type="STRING" id="983965.A0A2T4C1I3"/>
<dbReference type="Proteomes" id="UP000240760">
    <property type="component" value="Unassembled WGS sequence"/>
</dbReference>
<name>A0A2T4C1I3_TRILO</name>
<evidence type="ECO:0000256" key="1">
    <source>
        <dbReference type="SAM" id="MobiDB-lite"/>
    </source>
</evidence>
<protein>
    <submittedName>
        <fullName evidence="2">Uncharacterized protein</fullName>
    </submittedName>
</protein>